<dbReference type="PANTHER" id="PTHR11414:SF22">
    <property type="entry name" value="CYSTATIN-B"/>
    <property type="match status" value="1"/>
</dbReference>
<keyword evidence="6" id="KW-0007">Acetylation</keyword>
<evidence type="ECO:0000256" key="6">
    <source>
        <dbReference type="ARBA" id="ARBA00022990"/>
    </source>
</evidence>
<name>A0A6P6DRL5_OCTDE</name>
<evidence type="ECO:0000313" key="11">
    <source>
        <dbReference type="RefSeq" id="XP_023562677.1"/>
    </source>
</evidence>
<comment type="similarity">
    <text evidence="2">Belongs to the cystatin family.</text>
</comment>
<organism evidence="10 11">
    <name type="scientific">Octodon degus</name>
    <name type="common">Degu</name>
    <name type="synonym">Sciurus degus</name>
    <dbReference type="NCBI Taxonomy" id="10160"/>
    <lineage>
        <taxon>Eukaryota</taxon>
        <taxon>Metazoa</taxon>
        <taxon>Chordata</taxon>
        <taxon>Craniata</taxon>
        <taxon>Vertebrata</taxon>
        <taxon>Euteleostomi</taxon>
        <taxon>Mammalia</taxon>
        <taxon>Eutheria</taxon>
        <taxon>Euarchontoglires</taxon>
        <taxon>Glires</taxon>
        <taxon>Rodentia</taxon>
        <taxon>Hystricomorpha</taxon>
        <taxon>Octodontidae</taxon>
        <taxon>Octodon</taxon>
    </lineage>
</organism>
<comment type="subcellular location">
    <subcellularLocation>
        <location evidence="1">Cytoplasm</location>
    </subcellularLocation>
</comment>
<dbReference type="InterPro" id="IPR046350">
    <property type="entry name" value="Cystatin_sf"/>
</dbReference>
<evidence type="ECO:0000256" key="2">
    <source>
        <dbReference type="ARBA" id="ARBA00009403"/>
    </source>
</evidence>
<keyword evidence="10" id="KW-1185">Reference proteome</keyword>
<feature type="domain" description="Cystatin" evidence="9">
    <location>
        <begin position="2"/>
        <end position="61"/>
    </location>
</feature>
<dbReference type="Proteomes" id="UP000515203">
    <property type="component" value="Unplaced"/>
</dbReference>
<evidence type="ECO:0000256" key="3">
    <source>
        <dbReference type="ARBA" id="ARBA00022490"/>
    </source>
</evidence>
<dbReference type="Pfam" id="PF00031">
    <property type="entry name" value="Cystatin"/>
    <property type="match status" value="1"/>
</dbReference>
<reference evidence="11" key="1">
    <citation type="submission" date="2025-08" db="UniProtKB">
        <authorList>
            <consortium name="RefSeq"/>
        </authorList>
    </citation>
    <scope>IDENTIFICATION</scope>
</reference>
<dbReference type="InterPro" id="IPR001713">
    <property type="entry name" value="Prot_inh_stefin"/>
</dbReference>
<keyword evidence="4" id="KW-0646">Protease inhibitor</keyword>
<evidence type="ECO:0000259" key="9">
    <source>
        <dbReference type="Pfam" id="PF00031"/>
    </source>
</evidence>
<dbReference type="RefSeq" id="XP_023562677.1">
    <property type="nucleotide sequence ID" value="XM_023706909.1"/>
</dbReference>
<keyword evidence="5" id="KW-0789">Thiol protease inhibitor</keyword>
<evidence type="ECO:0000256" key="7">
    <source>
        <dbReference type="ARBA" id="ARBA00040677"/>
    </source>
</evidence>
<dbReference type="PANTHER" id="PTHR11414">
    <property type="entry name" value="CYSTATIN FAMILY MEMBER"/>
    <property type="match status" value="1"/>
</dbReference>
<gene>
    <name evidence="11" type="primary">LOC101561645</name>
</gene>
<evidence type="ECO:0000256" key="5">
    <source>
        <dbReference type="ARBA" id="ARBA00022704"/>
    </source>
</evidence>
<protein>
    <recommendedName>
        <fullName evidence="7">Cystatin-B</fullName>
    </recommendedName>
    <alternativeName>
        <fullName evidence="8">Stefin-B</fullName>
    </alternativeName>
</protein>
<sequence length="69" mass="7743">MQELADAVRAQLEEKEKQKYSAVKALSFKCQLVAGTNYGIKVDTADENFLHLWVSKSLPHENRPLVLAA</sequence>
<proteinExistence type="inferred from homology"/>
<keyword evidence="3" id="KW-0963">Cytoplasm</keyword>
<evidence type="ECO:0000256" key="1">
    <source>
        <dbReference type="ARBA" id="ARBA00004496"/>
    </source>
</evidence>
<dbReference type="InParanoid" id="A0A6P6DRL5"/>
<dbReference type="PRINTS" id="PR00295">
    <property type="entry name" value="STEFINA"/>
</dbReference>
<dbReference type="Gene3D" id="3.10.450.10">
    <property type="match status" value="1"/>
</dbReference>
<dbReference type="GeneID" id="101561645"/>
<evidence type="ECO:0000256" key="4">
    <source>
        <dbReference type="ARBA" id="ARBA00022690"/>
    </source>
</evidence>
<dbReference type="AlphaFoldDB" id="A0A6P6DRL5"/>
<dbReference type="InterPro" id="IPR000010">
    <property type="entry name" value="Cystatin_dom"/>
</dbReference>
<dbReference type="GO" id="GO:0005829">
    <property type="term" value="C:cytosol"/>
    <property type="evidence" value="ECO:0007669"/>
    <property type="project" value="TreeGrafter"/>
</dbReference>
<dbReference type="GO" id="GO:0004869">
    <property type="term" value="F:cysteine-type endopeptidase inhibitor activity"/>
    <property type="evidence" value="ECO:0007669"/>
    <property type="project" value="UniProtKB-KW"/>
</dbReference>
<dbReference type="OrthoDB" id="2429551at2759"/>
<evidence type="ECO:0000313" key="10">
    <source>
        <dbReference type="Proteomes" id="UP000515203"/>
    </source>
</evidence>
<dbReference type="CDD" id="cd00042">
    <property type="entry name" value="CY"/>
    <property type="match status" value="1"/>
</dbReference>
<dbReference type="SUPFAM" id="SSF54403">
    <property type="entry name" value="Cystatin/monellin"/>
    <property type="match status" value="1"/>
</dbReference>
<evidence type="ECO:0000256" key="8">
    <source>
        <dbReference type="ARBA" id="ARBA00041437"/>
    </source>
</evidence>
<accession>A0A6P6DRL5</accession>